<dbReference type="Pfam" id="PF17967">
    <property type="entry name" value="Pullulanase_N2"/>
    <property type="match status" value="1"/>
</dbReference>
<dbReference type="CDD" id="cd02860">
    <property type="entry name" value="E_set_Pullulanase"/>
    <property type="match status" value="1"/>
</dbReference>
<dbReference type="InterPro" id="IPR040671">
    <property type="entry name" value="Pullulanase_N2"/>
</dbReference>
<dbReference type="InterPro" id="IPR024561">
    <property type="entry name" value="Pullul_strch_C"/>
</dbReference>
<dbReference type="InterPro" id="IPR013780">
    <property type="entry name" value="Glyco_hydro_b"/>
</dbReference>
<evidence type="ECO:0000256" key="3">
    <source>
        <dbReference type="SAM" id="SignalP"/>
    </source>
</evidence>
<dbReference type="SUPFAM" id="SSF51445">
    <property type="entry name" value="(Trans)glycosidases"/>
    <property type="match status" value="1"/>
</dbReference>
<comment type="similarity">
    <text evidence="1">Belongs to the glycosyl hydrolase 13 family.</text>
</comment>
<dbReference type="NCBIfam" id="TIGR02103">
    <property type="entry name" value="pullul_strch"/>
    <property type="match status" value="1"/>
</dbReference>
<dbReference type="RefSeq" id="WP_284244962.1">
    <property type="nucleotide sequence ID" value="NZ_BSST01000001.1"/>
</dbReference>
<keyword evidence="6" id="KW-1185">Reference proteome</keyword>
<feature type="chain" id="PRO_5046932741" description="Glycosyl hydrolase family 13 catalytic domain-containing protein" evidence="3">
    <location>
        <begin position="18"/>
        <end position="916"/>
    </location>
</feature>
<dbReference type="InterPro" id="IPR013783">
    <property type="entry name" value="Ig-like_fold"/>
</dbReference>
<dbReference type="Gene3D" id="3.20.20.80">
    <property type="entry name" value="Glycosidases"/>
    <property type="match status" value="1"/>
</dbReference>
<evidence type="ECO:0000259" key="4">
    <source>
        <dbReference type="SMART" id="SM00642"/>
    </source>
</evidence>
<keyword evidence="2" id="KW-0326">Glycosidase</keyword>
<dbReference type="Pfam" id="PF11852">
    <property type="entry name" value="Pullul_strch_C"/>
    <property type="match status" value="1"/>
</dbReference>
<dbReference type="SUPFAM" id="SSF51011">
    <property type="entry name" value="Glycosyl hydrolase domain"/>
    <property type="match status" value="1"/>
</dbReference>
<dbReference type="InterPro" id="IPR011839">
    <property type="entry name" value="Pullul_strch"/>
</dbReference>
<feature type="signal peptide" evidence="3">
    <location>
        <begin position="1"/>
        <end position="17"/>
    </location>
</feature>
<name>A0ABQ6GUP6_9GAMM</name>
<sequence>MRSVLYALLLLTGACQAQLTENKAAQSSTIAKPATIHLAAAHWVTPELMLVDSQFSQQPLRLINTLNSQEANKTFPLSATKMPSWVKQQFPHLAQFQSYSLAINRDEIKQLIKQPLAIISAKQGAVNETGTRVQIATLLDALYTSGSQDADEVTDLGATIHPDKVTFKLWAPTAISVNVLLYNARKQPLAPQKIVMSQDNASGIWQASGATSLAGQYYRYQLKTYHSASGQVENIITTDPYSLSLSTNSEYSQIVDLNDSTTMPEGWLNQQDNPVSAPEDNIFYESHIRDFSAFDSTLSNSDYRGKYLAFNETNSDGIKHLKTLQQAGVNSIHLLPTFDIGTVNEDQTQVVDSNDSLASICQKTSVKLVCQLENQQQTLLNYLTNLPPSSEQQQAIVSSLRQLDNYNWGYDPFHYSVPEGSYALNPEGINRIKEFRTMVQSLHNLGFRVIMDVVYNHTHQAGLAPTSVLDKIVPNYYQRLDPISGEIAQSTCCDNTATERVMMEKLMIDSLVVWAKDYKIDGFRFDLMAHQPKSAMLKARAAVQAIDPDNYFYGEGWNFGEVANNQRFIQASQLELGGTEIGTFSDRLRDAVRGGAFSAQGNEIRKSQGIGNGLATIPNELQNDSEAQARYYQLADHLRLGLIGNLANYPLVTANDSVRLGKEIPYGDQPAGYALDPADTINYVSKHDNQTLWDSNQYRFSYALTTAQRVRMQLLSLSYVLFAQGIPFIHMGSELLRSKGFLRDSYDYGDWFNQVDFSKQSNNYQTGLPPAEKDQANWLLINDVRQHNAGKDKASPQDIAFSSAVFNQYIKLRMTSPLFRLTNSDDIIEKVHFHNTGSQQKLGLIAMSIQGDNNTPSLMVLFNSRANTQTLEFAKAADYQLHPIQQQGVDPIVKQSTAQAQSFSVPGLSTAIFITK</sequence>
<dbReference type="InterPro" id="IPR014756">
    <property type="entry name" value="Ig_E-set"/>
</dbReference>
<dbReference type="Pfam" id="PF02922">
    <property type="entry name" value="CBM_48"/>
    <property type="match status" value="1"/>
</dbReference>
<dbReference type="Gene3D" id="2.60.40.10">
    <property type="entry name" value="Immunoglobulins"/>
    <property type="match status" value="1"/>
</dbReference>
<dbReference type="CDD" id="cd11341">
    <property type="entry name" value="AmyAc_Pullulanase_LD-like"/>
    <property type="match status" value="1"/>
</dbReference>
<dbReference type="Proteomes" id="UP001157186">
    <property type="component" value="Unassembled WGS sequence"/>
</dbReference>
<dbReference type="SUPFAM" id="SSF81296">
    <property type="entry name" value="E set domains"/>
    <property type="match status" value="2"/>
</dbReference>
<dbReference type="PROSITE" id="PS51257">
    <property type="entry name" value="PROKAR_LIPOPROTEIN"/>
    <property type="match status" value="1"/>
</dbReference>
<keyword evidence="2" id="KW-0378">Hydrolase</keyword>
<comment type="caution">
    <text evidence="5">The sequence shown here is derived from an EMBL/GenBank/DDBJ whole genome shotgun (WGS) entry which is preliminary data.</text>
</comment>
<evidence type="ECO:0000313" key="5">
    <source>
        <dbReference type="EMBL" id="GLX79069.1"/>
    </source>
</evidence>
<gene>
    <name evidence="5" type="ORF">tinsulaeT_24090</name>
</gene>
<organism evidence="5 6">
    <name type="scientific">Thalassotalea insulae</name>
    <dbReference type="NCBI Taxonomy" id="2056778"/>
    <lineage>
        <taxon>Bacteria</taxon>
        <taxon>Pseudomonadati</taxon>
        <taxon>Pseudomonadota</taxon>
        <taxon>Gammaproteobacteria</taxon>
        <taxon>Alteromonadales</taxon>
        <taxon>Colwelliaceae</taxon>
        <taxon>Thalassotalea</taxon>
    </lineage>
</organism>
<dbReference type="EMBL" id="BSST01000001">
    <property type="protein sequence ID" value="GLX79069.1"/>
    <property type="molecule type" value="Genomic_DNA"/>
</dbReference>
<reference evidence="5 6" key="1">
    <citation type="submission" date="2023-03" db="EMBL/GenBank/DDBJ databases">
        <title>Draft genome sequence of Thalassotalea insulae KCTC 62186T.</title>
        <authorList>
            <person name="Sawabe T."/>
        </authorList>
    </citation>
    <scope>NUCLEOTIDE SEQUENCE [LARGE SCALE GENOMIC DNA]</scope>
    <source>
        <strain evidence="5 6">KCTC 62186</strain>
    </source>
</reference>
<dbReference type="InterPro" id="IPR017853">
    <property type="entry name" value="GH"/>
</dbReference>
<accession>A0ABQ6GUP6</accession>
<dbReference type="InterPro" id="IPR004193">
    <property type="entry name" value="Glyco_hydro_13_N"/>
</dbReference>
<dbReference type="PANTHER" id="PTHR43002">
    <property type="entry name" value="GLYCOGEN DEBRANCHING ENZYME"/>
    <property type="match status" value="1"/>
</dbReference>
<dbReference type="InterPro" id="IPR006047">
    <property type="entry name" value="GH13_cat_dom"/>
</dbReference>
<keyword evidence="3" id="KW-0732">Signal</keyword>
<evidence type="ECO:0000256" key="1">
    <source>
        <dbReference type="ARBA" id="ARBA00008061"/>
    </source>
</evidence>
<dbReference type="SMART" id="SM00642">
    <property type="entry name" value="Aamy"/>
    <property type="match status" value="1"/>
</dbReference>
<feature type="domain" description="Glycosyl hydrolase family 13 catalytic" evidence="4">
    <location>
        <begin position="377"/>
        <end position="785"/>
    </location>
</feature>
<dbReference type="Gene3D" id="2.60.40.1130">
    <property type="entry name" value="Rab geranylgeranyltransferase alpha-subunit, insert domain"/>
    <property type="match status" value="1"/>
</dbReference>
<proteinExistence type="inferred from homology"/>
<evidence type="ECO:0000256" key="2">
    <source>
        <dbReference type="ARBA" id="ARBA00023295"/>
    </source>
</evidence>
<evidence type="ECO:0000313" key="6">
    <source>
        <dbReference type="Proteomes" id="UP001157186"/>
    </source>
</evidence>
<protein>
    <recommendedName>
        <fullName evidence="4">Glycosyl hydrolase family 13 catalytic domain-containing protein</fullName>
    </recommendedName>
</protein>
<dbReference type="Gene3D" id="2.60.40.1180">
    <property type="entry name" value="Golgi alpha-mannosidase II"/>
    <property type="match status" value="1"/>
</dbReference>